<dbReference type="EMBL" id="JAIQCV010000008">
    <property type="protein sequence ID" value="KAH1072723.1"/>
    <property type="molecule type" value="Genomic_DNA"/>
</dbReference>
<reference evidence="2" key="1">
    <citation type="journal article" date="2021" name="Plant Biotechnol. J.">
        <title>Multi-omics assisted identification of the key and species-specific regulatory components of drought-tolerant mechanisms in Gossypium stocksii.</title>
        <authorList>
            <person name="Yu D."/>
            <person name="Ke L."/>
            <person name="Zhang D."/>
            <person name="Wu Y."/>
            <person name="Sun Y."/>
            <person name="Mei J."/>
            <person name="Sun J."/>
            <person name="Sun Y."/>
        </authorList>
    </citation>
    <scope>NUCLEOTIDE SEQUENCE</scope>
    <source>
        <tissue evidence="2">Leaf</tissue>
    </source>
</reference>
<name>A0A9D3ZXX5_9ROSI</name>
<organism evidence="2 3">
    <name type="scientific">Gossypium stocksii</name>
    <dbReference type="NCBI Taxonomy" id="47602"/>
    <lineage>
        <taxon>Eukaryota</taxon>
        <taxon>Viridiplantae</taxon>
        <taxon>Streptophyta</taxon>
        <taxon>Embryophyta</taxon>
        <taxon>Tracheophyta</taxon>
        <taxon>Spermatophyta</taxon>
        <taxon>Magnoliopsida</taxon>
        <taxon>eudicotyledons</taxon>
        <taxon>Gunneridae</taxon>
        <taxon>Pentapetalae</taxon>
        <taxon>rosids</taxon>
        <taxon>malvids</taxon>
        <taxon>Malvales</taxon>
        <taxon>Malvaceae</taxon>
        <taxon>Malvoideae</taxon>
        <taxon>Gossypium</taxon>
    </lineage>
</organism>
<dbReference type="EMBL" id="JAIQCV010000103">
    <property type="protein sequence ID" value="KAH1030169.1"/>
    <property type="molecule type" value="Genomic_DNA"/>
</dbReference>
<keyword evidence="3" id="KW-1185">Reference proteome</keyword>
<sequence length="50" mass="6164">TYHHYLLPYPSHIFQALHSQKPRIVRETEQLEKPVLELKFSHKWLKRNIL</sequence>
<accession>A0A9D3ZXX5</accession>
<dbReference type="Proteomes" id="UP000828251">
    <property type="component" value="Unassembled WGS sequence"/>
</dbReference>
<proteinExistence type="predicted"/>
<gene>
    <name evidence="2" type="ORF">J1N35_025051</name>
    <name evidence="1" type="ORF">J1N35_046205</name>
</gene>
<dbReference type="AlphaFoldDB" id="A0A9D3ZXX5"/>
<feature type="non-terminal residue" evidence="2">
    <location>
        <position position="1"/>
    </location>
</feature>
<protein>
    <submittedName>
        <fullName evidence="2">Uncharacterized protein</fullName>
    </submittedName>
</protein>
<evidence type="ECO:0000313" key="1">
    <source>
        <dbReference type="EMBL" id="KAH1030169.1"/>
    </source>
</evidence>
<evidence type="ECO:0000313" key="3">
    <source>
        <dbReference type="Proteomes" id="UP000828251"/>
    </source>
</evidence>
<comment type="caution">
    <text evidence="2">The sequence shown here is derived from an EMBL/GenBank/DDBJ whole genome shotgun (WGS) entry which is preliminary data.</text>
</comment>
<evidence type="ECO:0000313" key="2">
    <source>
        <dbReference type="EMBL" id="KAH1072723.1"/>
    </source>
</evidence>